<name>A0A1I7F414_9BURK</name>
<accession>A0A1I7F414</accession>
<dbReference type="EMBL" id="FPBX01000001">
    <property type="protein sequence ID" value="SFU30941.1"/>
    <property type="molecule type" value="Genomic_DNA"/>
</dbReference>
<evidence type="ECO:0000313" key="2">
    <source>
        <dbReference type="Proteomes" id="UP000183656"/>
    </source>
</evidence>
<keyword evidence="2" id="KW-1185">Reference proteome</keyword>
<evidence type="ECO:0000313" key="1">
    <source>
        <dbReference type="EMBL" id="SFU30941.1"/>
    </source>
</evidence>
<sequence>MADYSPRNGSIVWQVIEFLNAHPDEQLDAKSIAGQFGGVAEHIHAQFRPAVETRLLERRTDPASRKLMYVLGRRALSFAPRPLPTETRRLSHLLNAFETLRPSGISTK</sequence>
<evidence type="ECO:0008006" key="3">
    <source>
        <dbReference type="Google" id="ProtNLM"/>
    </source>
</evidence>
<organism evidence="1 2">
    <name type="scientific">Paenacidovorax caeni</name>
    <dbReference type="NCBI Taxonomy" id="343013"/>
    <lineage>
        <taxon>Bacteria</taxon>
        <taxon>Pseudomonadati</taxon>
        <taxon>Pseudomonadota</taxon>
        <taxon>Betaproteobacteria</taxon>
        <taxon>Burkholderiales</taxon>
        <taxon>Comamonadaceae</taxon>
        <taxon>Paenacidovorax</taxon>
    </lineage>
</organism>
<dbReference type="Proteomes" id="UP000183656">
    <property type="component" value="Unassembled WGS sequence"/>
</dbReference>
<dbReference type="STRING" id="343013.SAMN04489707_1001159"/>
<dbReference type="AlphaFoldDB" id="A0A1I7F414"/>
<protein>
    <recommendedName>
        <fullName evidence="3">Penicillinase repressor</fullName>
    </recommendedName>
</protein>
<proteinExistence type="predicted"/>
<reference evidence="1 2" key="1">
    <citation type="submission" date="2016-10" db="EMBL/GenBank/DDBJ databases">
        <authorList>
            <person name="de Groot N.N."/>
        </authorList>
    </citation>
    <scope>NUCLEOTIDE SEQUENCE [LARGE SCALE GENOMIC DNA]</scope>
    <source>
        <strain evidence="1 2">R-24608</strain>
    </source>
</reference>
<gene>
    <name evidence="1" type="ORF">SAMN04489707_1001159</name>
</gene>
<dbReference type="OrthoDB" id="9947424at2"/>
<dbReference type="RefSeq" id="WP_054255471.1">
    <property type="nucleotide sequence ID" value="NZ_CYIG01000007.1"/>
</dbReference>